<evidence type="ECO:0000313" key="1">
    <source>
        <dbReference type="EMBL" id="SCZ28881.1"/>
    </source>
</evidence>
<dbReference type="RefSeq" id="WP_074583594.1">
    <property type="nucleotide sequence ID" value="NZ_FMWB01000003.1"/>
</dbReference>
<comment type="caution">
    <text evidence="1">The sequence shown here is derived from an EMBL/GenBank/DDBJ whole genome shotgun (WGS) entry which is preliminary data.</text>
</comment>
<name>A0A1G5MWG3_9PSED</name>
<reference evidence="2" key="1">
    <citation type="submission" date="2016-10" db="EMBL/GenBank/DDBJ databases">
        <authorList>
            <person name="de Groot N.N."/>
        </authorList>
    </citation>
    <scope>NUCLEOTIDE SEQUENCE [LARGE SCALE GENOMIC DNA]</scope>
    <source>
        <strain evidence="2">DSM 15758</strain>
    </source>
</reference>
<dbReference type="Proteomes" id="UP000183046">
    <property type="component" value="Unassembled WGS sequence"/>
</dbReference>
<dbReference type="OrthoDB" id="6922292at2"/>
<sequence>MPGFINRDAQGRVIFQLSESIVRLVGSHMVNGGTTSGRIDIPDSISGTPFYFFTPSENQQGVQSTGNQVRLEGRSIIWSGMPVGTVIRFGVY</sequence>
<gene>
    <name evidence="1" type="ORF">SAMN05216279_103138</name>
</gene>
<dbReference type="AlphaFoldDB" id="A0A1G5MWG3"/>
<proteinExistence type="predicted"/>
<accession>A0A1G5MWG3</accession>
<protein>
    <submittedName>
        <fullName evidence="1">Uncharacterized protein</fullName>
    </submittedName>
</protein>
<organism evidence="1 2">
    <name type="scientific">Pseudomonas oryzihabitans</name>
    <dbReference type="NCBI Taxonomy" id="47885"/>
    <lineage>
        <taxon>Bacteria</taxon>
        <taxon>Pseudomonadati</taxon>
        <taxon>Pseudomonadota</taxon>
        <taxon>Gammaproteobacteria</taxon>
        <taxon>Pseudomonadales</taxon>
        <taxon>Pseudomonadaceae</taxon>
        <taxon>Pseudomonas</taxon>
    </lineage>
</organism>
<evidence type="ECO:0000313" key="2">
    <source>
        <dbReference type="Proteomes" id="UP000183046"/>
    </source>
</evidence>
<dbReference type="EMBL" id="FMWB01000003">
    <property type="protein sequence ID" value="SCZ28881.1"/>
    <property type="molecule type" value="Genomic_DNA"/>
</dbReference>